<protein>
    <submittedName>
        <fullName evidence="2">Uncharacterized protein</fullName>
    </submittedName>
</protein>
<dbReference type="OrthoDB" id="190326at2759"/>
<keyword evidence="1" id="KW-0732">Signal</keyword>
<name>A0A9W7L387_9STRA</name>
<reference evidence="3" key="1">
    <citation type="journal article" date="2023" name="Commun. Biol.">
        <title>Genome analysis of Parmales, the sister group of diatoms, reveals the evolutionary specialization of diatoms from phago-mixotrophs to photoautotrophs.</title>
        <authorList>
            <person name="Ban H."/>
            <person name="Sato S."/>
            <person name="Yoshikawa S."/>
            <person name="Yamada K."/>
            <person name="Nakamura Y."/>
            <person name="Ichinomiya M."/>
            <person name="Sato N."/>
            <person name="Blanc-Mathieu R."/>
            <person name="Endo H."/>
            <person name="Kuwata A."/>
            <person name="Ogata H."/>
        </authorList>
    </citation>
    <scope>NUCLEOTIDE SEQUENCE [LARGE SCALE GENOMIC DNA]</scope>
</reference>
<feature type="signal peptide" evidence="1">
    <location>
        <begin position="1"/>
        <end position="17"/>
    </location>
</feature>
<gene>
    <name evidence="2" type="ORF">TrCOL_g12238</name>
</gene>
<proteinExistence type="predicted"/>
<dbReference type="EMBL" id="BRYA01000657">
    <property type="protein sequence ID" value="GMI28110.1"/>
    <property type="molecule type" value="Genomic_DNA"/>
</dbReference>
<dbReference type="AlphaFoldDB" id="A0A9W7L387"/>
<sequence>MKFLCACFAIMSAISSAKLMTVPGGHIIDSACILKVGNGELVEENVMGQFDLTKCAGSKSGSKSGFGKEQIYAQDVHAQNNLLWKNFTADWIVPDLPDEHSGQVDYHWSGFKSEQPEMGYPVLQPVLQYGQTGRAMWQLQSWYVWGDGNKAVTAPAVKVNPGDKVITYMALEDEVWTVYGENAASGEKSVLTIKKDALGCDCDFEFAMLVHETITSKTKYCDTYPSSDAIAYSNIMADGNAIEWTQRVQKDECAQAISVDGADVTFTWDHSA</sequence>
<keyword evidence="3" id="KW-1185">Reference proteome</keyword>
<dbReference type="Proteomes" id="UP001165065">
    <property type="component" value="Unassembled WGS sequence"/>
</dbReference>
<comment type="caution">
    <text evidence="2">The sequence shown here is derived from an EMBL/GenBank/DDBJ whole genome shotgun (WGS) entry which is preliminary data.</text>
</comment>
<evidence type="ECO:0000313" key="2">
    <source>
        <dbReference type="EMBL" id="GMI28110.1"/>
    </source>
</evidence>
<organism evidence="2 3">
    <name type="scientific">Triparma columacea</name>
    <dbReference type="NCBI Taxonomy" id="722753"/>
    <lineage>
        <taxon>Eukaryota</taxon>
        <taxon>Sar</taxon>
        <taxon>Stramenopiles</taxon>
        <taxon>Ochrophyta</taxon>
        <taxon>Bolidophyceae</taxon>
        <taxon>Parmales</taxon>
        <taxon>Triparmaceae</taxon>
        <taxon>Triparma</taxon>
    </lineage>
</organism>
<accession>A0A9W7L387</accession>
<feature type="chain" id="PRO_5040967175" evidence="1">
    <location>
        <begin position="18"/>
        <end position="272"/>
    </location>
</feature>
<evidence type="ECO:0000256" key="1">
    <source>
        <dbReference type="SAM" id="SignalP"/>
    </source>
</evidence>
<evidence type="ECO:0000313" key="3">
    <source>
        <dbReference type="Proteomes" id="UP001165065"/>
    </source>
</evidence>